<dbReference type="PRINTS" id="PR00385">
    <property type="entry name" value="P450"/>
</dbReference>
<dbReference type="InterPro" id="IPR001128">
    <property type="entry name" value="Cyt_P450"/>
</dbReference>
<evidence type="ECO:0000256" key="7">
    <source>
        <dbReference type="ARBA" id="ARBA00023033"/>
    </source>
</evidence>
<comment type="similarity">
    <text evidence="3">Belongs to the cytochrome P450 family.</text>
</comment>
<evidence type="ECO:0000256" key="2">
    <source>
        <dbReference type="ARBA" id="ARBA00005179"/>
    </source>
</evidence>
<dbReference type="GO" id="GO:0020037">
    <property type="term" value="F:heme binding"/>
    <property type="evidence" value="ECO:0007669"/>
    <property type="project" value="InterPro"/>
</dbReference>
<dbReference type="SUPFAM" id="SSF48264">
    <property type="entry name" value="Cytochrome P450"/>
    <property type="match status" value="1"/>
</dbReference>
<dbReference type="GO" id="GO:0004497">
    <property type="term" value="F:monooxygenase activity"/>
    <property type="evidence" value="ECO:0007669"/>
    <property type="project" value="UniProtKB-KW"/>
</dbReference>
<reference evidence="10 11" key="1">
    <citation type="submission" date="2022-09" db="EMBL/GenBank/DDBJ databases">
        <authorList>
            <person name="Palmer J.M."/>
        </authorList>
    </citation>
    <scope>NUCLEOTIDE SEQUENCE [LARGE SCALE GENOMIC DNA]</scope>
    <source>
        <strain evidence="10 11">DSM 7382</strain>
    </source>
</reference>
<keyword evidence="9" id="KW-1133">Transmembrane helix</keyword>
<comment type="cofactor">
    <cofactor evidence="1 8">
        <name>heme</name>
        <dbReference type="ChEBI" id="CHEBI:30413"/>
    </cofactor>
</comment>
<keyword evidence="6 8" id="KW-0408">Iron</keyword>
<dbReference type="PANTHER" id="PTHR24305">
    <property type="entry name" value="CYTOCHROME P450"/>
    <property type="match status" value="1"/>
</dbReference>
<dbReference type="EMBL" id="JASBNA010000006">
    <property type="protein sequence ID" value="KAK7690454.1"/>
    <property type="molecule type" value="Genomic_DNA"/>
</dbReference>
<dbReference type="AlphaFoldDB" id="A0AAW0GGS3"/>
<feature type="transmembrane region" description="Helical" evidence="9">
    <location>
        <begin position="31"/>
        <end position="51"/>
    </location>
</feature>
<comment type="caution">
    <text evidence="10">The sequence shown here is derived from an EMBL/GenBank/DDBJ whole genome shotgun (WGS) entry which is preliminary data.</text>
</comment>
<evidence type="ECO:0008006" key="12">
    <source>
        <dbReference type="Google" id="ProtNLM"/>
    </source>
</evidence>
<evidence type="ECO:0000256" key="1">
    <source>
        <dbReference type="ARBA" id="ARBA00001971"/>
    </source>
</evidence>
<evidence type="ECO:0000256" key="5">
    <source>
        <dbReference type="ARBA" id="ARBA00023002"/>
    </source>
</evidence>
<keyword evidence="11" id="KW-1185">Reference proteome</keyword>
<sequence>MLETLSGNPLSTTVVSALISHYIFKRWEQTDILSLAALLLFLPSALSTLFWNNHTATQSLLIAFTVYYIVLATSIVLYRLSPFHPLAKYPGPLPGKISAFHLMWVSFKGRRHLYLQSLHEEYGDIVRIGPNEVSLLDPNCTIHLMGTQGWPKGPNWEGRTMTDDLPMVAIRDTNVHHQRRKPWNRAFNSSSIKEFEPLLRKRVKLLVERLGEQKGTTDLTMWINYFTYDFMGDMAFGGWSEMLIEGDRQGLWQMMESTINTSLVLEHMPWIMPYFRLLIKARIKESPMLGHSEHKMNQRIKDGATSRDLFYYLNNEDGADSQPPPKNLVLSDGLLAIFAGSDTTASVLSNAFYLLIRNHEALQKLLEEIDHLYPAGEDSTDSRHYSEMDYLDAVINETLRLYPAVPSGSQRAAAPGSGGKAIGPYFLPEGTLARIPFYAVQRDPRNFFPHPEAFWPERWIIASSDGPRPDGFIHNTSAFIPFSIGPYNCVGKNLAMHEMRMVLSHTLQNLSINFAKGWDETVWEKELEDTFVFAKGKLPVTVTTRNLNGGA</sequence>
<name>A0AAW0GGS3_9APHY</name>
<evidence type="ECO:0000313" key="11">
    <source>
        <dbReference type="Proteomes" id="UP001385951"/>
    </source>
</evidence>
<feature type="transmembrane region" description="Helical" evidence="9">
    <location>
        <begin position="57"/>
        <end position="78"/>
    </location>
</feature>
<proteinExistence type="inferred from homology"/>
<evidence type="ECO:0000256" key="8">
    <source>
        <dbReference type="PIRSR" id="PIRSR602401-1"/>
    </source>
</evidence>
<dbReference type="GO" id="GO:0016705">
    <property type="term" value="F:oxidoreductase activity, acting on paired donors, with incorporation or reduction of molecular oxygen"/>
    <property type="evidence" value="ECO:0007669"/>
    <property type="project" value="InterPro"/>
</dbReference>
<comment type="pathway">
    <text evidence="2">Secondary metabolite biosynthesis.</text>
</comment>
<dbReference type="CDD" id="cd11061">
    <property type="entry name" value="CYP67-like"/>
    <property type="match status" value="1"/>
</dbReference>
<keyword evidence="7" id="KW-0503">Monooxygenase</keyword>
<dbReference type="PANTHER" id="PTHR24305:SF187">
    <property type="entry name" value="P450, PUTATIVE (EUROFUNG)-RELATED"/>
    <property type="match status" value="1"/>
</dbReference>
<dbReference type="InterPro" id="IPR002401">
    <property type="entry name" value="Cyt_P450_E_grp-I"/>
</dbReference>
<feature type="binding site" description="axial binding residue" evidence="8">
    <location>
        <position position="489"/>
    </location>
    <ligand>
        <name>heme</name>
        <dbReference type="ChEBI" id="CHEBI:30413"/>
    </ligand>
    <ligandPart>
        <name>Fe</name>
        <dbReference type="ChEBI" id="CHEBI:18248"/>
    </ligandPart>
</feature>
<keyword evidence="5" id="KW-0560">Oxidoreductase</keyword>
<evidence type="ECO:0000256" key="4">
    <source>
        <dbReference type="ARBA" id="ARBA00022723"/>
    </source>
</evidence>
<dbReference type="PRINTS" id="PR00463">
    <property type="entry name" value="EP450I"/>
</dbReference>
<protein>
    <recommendedName>
        <fullName evidence="12">Cytochrome P450</fullName>
    </recommendedName>
</protein>
<dbReference type="Proteomes" id="UP001385951">
    <property type="component" value="Unassembled WGS sequence"/>
</dbReference>
<keyword evidence="8" id="KW-0349">Heme</keyword>
<dbReference type="InterPro" id="IPR050121">
    <property type="entry name" value="Cytochrome_P450_monoxygenase"/>
</dbReference>
<evidence type="ECO:0000256" key="6">
    <source>
        <dbReference type="ARBA" id="ARBA00023004"/>
    </source>
</evidence>
<gene>
    <name evidence="10" type="ORF">QCA50_005552</name>
</gene>
<keyword evidence="4 8" id="KW-0479">Metal-binding</keyword>
<accession>A0AAW0GGS3</accession>
<dbReference type="Pfam" id="PF00067">
    <property type="entry name" value="p450"/>
    <property type="match status" value="1"/>
</dbReference>
<evidence type="ECO:0000256" key="3">
    <source>
        <dbReference type="ARBA" id="ARBA00010617"/>
    </source>
</evidence>
<keyword evidence="9" id="KW-0812">Transmembrane</keyword>
<evidence type="ECO:0000313" key="10">
    <source>
        <dbReference type="EMBL" id="KAK7690454.1"/>
    </source>
</evidence>
<organism evidence="10 11">
    <name type="scientific">Cerrena zonata</name>
    <dbReference type="NCBI Taxonomy" id="2478898"/>
    <lineage>
        <taxon>Eukaryota</taxon>
        <taxon>Fungi</taxon>
        <taxon>Dikarya</taxon>
        <taxon>Basidiomycota</taxon>
        <taxon>Agaricomycotina</taxon>
        <taxon>Agaricomycetes</taxon>
        <taxon>Polyporales</taxon>
        <taxon>Cerrenaceae</taxon>
        <taxon>Cerrena</taxon>
    </lineage>
</organism>
<dbReference type="Gene3D" id="1.10.630.10">
    <property type="entry name" value="Cytochrome P450"/>
    <property type="match status" value="1"/>
</dbReference>
<dbReference type="GO" id="GO:0005506">
    <property type="term" value="F:iron ion binding"/>
    <property type="evidence" value="ECO:0007669"/>
    <property type="project" value="InterPro"/>
</dbReference>
<evidence type="ECO:0000256" key="9">
    <source>
        <dbReference type="SAM" id="Phobius"/>
    </source>
</evidence>
<dbReference type="InterPro" id="IPR036396">
    <property type="entry name" value="Cyt_P450_sf"/>
</dbReference>
<keyword evidence="9" id="KW-0472">Membrane</keyword>